<proteinExistence type="predicted"/>
<organism evidence="1 2">
    <name type="scientific">Azonexus hydrophilus</name>
    <dbReference type="NCBI Taxonomy" id="418702"/>
    <lineage>
        <taxon>Bacteria</taxon>
        <taxon>Pseudomonadati</taxon>
        <taxon>Pseudomonadota</taxon>
        <taxon>Betaproteobacteria</taxon>
        <taxon>Rhodocyclales</taxon>
        <taxon>Azonexaceae</taxon>
        <taxon>Azonexus</taxon>
    </lineage>
</organism>
<reference evidence="1 2" key="1">
    <citation type="submission" date="2024-04" db="EMBL/GenBank/DDBJ databases">
        <title>Dissimilatory iodate-reducing microorganisms contribute to the enrichment of iodine in groundwater.</title>
        <authorList>
            <person name="Jiang Z."/>
        </authorList>
    </citation>
    <scope>NUCLEOTIDE SEQUENCE [LARGE SCALE GENOMIC DNA]</scope>
    <source>
        <strain evidence="1 2">NCP973</strain>
        <plasmid evidence="1 2">unnamed1</plasmid>
    </source>
</reference>
<evidence type="ECO:0000313" key="1">
    <source>
        <dbReference type="EMBL" id="WZJ23367.1"/>
    </source>
</evidence>
<geneLocation type="plasmid" evidence="1 2">
    <name>unnamed1</name>
</geneLocation>
<dbReference type="EMBL" id="CP151407">
    <property type="protein sequence ID" value="WZJ23367.1"/>
    <property type="molecule type" value="Genomic_DNA"/>
</dbReference>
<gene>
    <name evidence="1" type="ORF">AADV58_18330</name>
</gene>
<dbReference type="RefSeq" id="WP_341744706.1">
    <property type="nucleotide sequence ID" value="NZ_CP151407.1"/>
</dbReference>
<protein>
    <submittedName>
        <fullName evidence="1">Uncharacterized protein</fullName>
    </submittedName>
</protein>
<keyword evidence="2" id="KW-1185">Reference proteome</keyword>
<dbReference type="Proteomes" id="UP001479520">
    <property type="component" value="Plasmid unnamed1"/>
</dbReference>
<sequence length="266" mass="29563">MSIDQAKKQAKNLRRLLPAFIAAHPDGGKLADFQELVARTHGYPSFHAMSEAHQATNHERHETLGLGALCVSYQGVESWAMYDLDGNPKMSKKMAYGELLLPAAEYSPEDTIAPISEEFDEACDMEGGLTGDFEDYSPQSLKKLLRLAVKLTKQEPAFVDGYAFQVGAYVTTGENRKAINLAEPLVARIFEMIAKCAIEHNKKEMLIPYTYVSNRPFHRLAHGLVLAYLAVGETAKGVALAKRMFDLWPSDNMGFRFIIADPYGND</sequence>
<accession>A0ABZ2XLW2</accession>
<keyword evidence="1" id="KW-0614">Plasmid</keyword>
<name>A0ABZ2XLW2_9RHOO</name>
<evidence type="ECO:0000313" key="2">
    <source>
        <dbReference type="Proteomes" id="UP001479520"/>
    </source>
</evidence>